<dbReference type="EMBL" id="AMAH01000094">
    <property type="protein sequence ID" value="EJX53510.1"/>
    <property type="molecule type" value="Genomic_DNA"/>
</dbReference>
<comment type="caution">
    <text evidence="1">The sequence shown here is derived from an EMBL/GenBank/DDBJ whole genome shotgun (WGS) entry which is preliminary data.</text>
</comment>
<evidence type="ECO:0000313" key="2">
    <source>
        <dbReference type="Proteomes" id="UP000006402"/>
    </source>
</evidence>
<organism evidence="1 2">
    <name type="scientific">Enterococcus faecium R496</name>
    <dbReference type="NCBI Taxonomy" id="1134836"/>
    <lineage>
        <taxon>Bacteria</taxon>
        <taxon>Bacillati</taxon>
        <taxon>Bacillota</taxon>
        <taxon>Bacilli</taxon>
        <taxon>Lactobacillales</taxon>
        <taxon>Enterococcaceae</taxon>
        <taxon>Enterococcus</taxon>
    </lineage>
</organism>
<name>A0AAV3GWV8_ENTFC</name>
<accession>A0AAV3GWV8</accession>
<dbReference type="AlphaFoldDB" id="A0AAV3GWV8"/>
<gene>
    <name evidence="1" type="ORF">HMPREF1378_01148</name>
</gene>
<evidence type="ECO:0000313" key="1">
    <source>
        <dbReference type="EMBL" id="EJX53510.1"/>
    </source>
</evidence>
<reference evidence="1 2" key="1">
    <citation type="submission" date="2012-04" db="EMBL/GenBank/DDBJ databases">
        <authorList>
            <person name="Weinstock G."/>
            <person name="Sodergren E."/>
            <person name="Lobos E.A."/>
            <person name="Fulton L."/>
            <person name="Fulton R."/>
            <person name="Courtney L."/>
            <person name="Fronick C."/>
            <person name="O'Laughlin M."/>
            <person name="Godfrey J."/>
            <person name="Wilson R.M."/>
            <person name="Miner T."/>
            <person name="Farmer C."/>
            <person name="Delehaunty K."/>
            <person name="Cordes M."/>
            <person name="Minx P."/>
            <person name="Tomlinson C."/>
            <person name="Chen J."/>
            <person name="Wollam A."/>
            <person name="Pepin K.H."/>
            <person name="Bhonagiri V."/>
            <person name="Zhang X."/>
            <person name="Suruliraj S."/>
            <person name="Warren W."/>
            <person name="Mitreva M."/>
            <person name="Mardis E.R."/>
            <person name="Wilson R.K."/>
        </authorList>
    </citation>
    <scope>NUCLEOTIDE SEQUENCE [LARGE SCALE GENOMIC DNA]</scope>
    <source>
        <strain evidence="1 2">R496</strain>
    </source>
</reference>
<protein>
    <submittedName>
        <fullName evidence="1">Uncharacterized protein</fullName>
    </submittedName>
</protein>
<dbReference type="Proteomes" id="UP000006402">
    <property type="component" value="Unassembled WGS sequence"/>
</dbReference>
<proteinExistence type="predicted"/>
<sequence>MCDHFTARLFGKYLVVRFFWKKYIKKDKTIANCVYSVFRSFSRYGMIVKNFEKF</sequence>